<dbReference type="Pfam" id="PF16363">
    <property type="entry name" value="GDP_Man_Dehyd"/>
    <property type="match status" value="1"/>
</dbReference>
<feature type="non-terminal residue" evidence="8">
    <location>
        <position position="293"/>
    </location>
</feature>
<comment type="catalytic activity">
    <reaction evidence="1">
        <text>dTDP-alpha-D-glucose = dTDP-4-dehydro-6-deoxy-alpha-D-glucose + H2O</text>
        <dbReference type="Rhea" id="RHEA:17221"/>
        <dbReference type="ChEBI" id="CHEBI:15377"/>
        <dbReference type="ChEBI" id="CHEBI:57477"/>
        <dbReference type="ChEBI" id="CHEBI:57649"/>
        <dbReference type="EC" id="4.2.1.46"/>
    </reaction>
</comment>
<evidence type="ECO:0000256" key="4">
    <source>
        <dbReference type="ARBA" id="ARBA00011990"/>
    </source>
</evidence>
<evidence type="ECO:0000313" key="8">
    <source>
        <dbReference type="EMBL" id="PJA55502.1"/>
    </source>
</evidence>
<dbReference type="AlphaFoldDB" id="A0A2M7XXQ5"/>
<sequence length="293" mass="33142">MKLLVTGGAGFIGSNFILYWLKKYPQDKIVNLDKLTYAGNLENLKSIEKNPNYEFVQGDICNPQLVNTLTEKTDTIVHFAAESHVDRSIMDPAPFIKTNIEGTYVLLEAALKYKTKKFHHISTDEVFGALPLNSKEKFNDATPYNPHSPYSASKASSDHLVRSYATTYNLPTTISNCSNNFGPYQFPEKLIPLAITNIIEGKKVPIYGDGLYVRDWLYVEDHCKAIDLILQKGKIGETYLIGGLTEDISNIDIIKKILKIMGKEESQIEFVKDRLGHDRRYAIDWSKINKELG</sequence>
<dbReference type="GO" id="GO:0009225">
    <property type="term" value="P:nucleotide-sugar metabolic process"/>
    <property type="evidence" value="ECO:0007669"/>
    <property type="project" value="InterPro"/>
</dbReference>
<reference evidence="9" key="1">
    <citation type="submission" date="2017-09" db="EMBL/GenBank/DDBJ databases">
        <title>Depth-based differentiation of microbial function through sediment-hosted aquifers and enrichment of novel symbionts in the deep terrestrial subsurface.</title>
        <authorList>
            <person name="Probst A.J."/>
            <person name="Ladd B."/>
            <person name="Jarett J.K."/>
            <person name="Geller-Mcgrath D.E."/>
            <person name="Sieber C.M.K."/>
            <person name="Emerson J.B."/>
            <person name="Anantharaman K."/>
            <person name="Thomas B.C."/>
            <person name="Malmstrom R."/>
            <person name="Stieglmeier M."/>
            <person name="Klingl A."/>
            <person name="Woyke T."/>
            <person name="Ryan C.M."/>
            <person name="Banfield J.F."/>
        </authorList>
    </citation>
    <scope>NUCLEOTIDE SEQUENCE [LARGE SCALE GENOMIC DNA]</scope>
</reference>
<evidence type="ECO:0000256" key="3">
    <source>
        <dbReference type="ARBA" id="ARBA00008178"/>
    </source>
</evidence>
<proteinExistence type="inferred from homology"/>
<dbReference type="InterPro" id="IPR016040">
    <property type="entry name" value="NAD(P)-bd_dom"/>
</dbReference>
<evidence type="ECO:0000256" key="6">
    <source>
        <dbReference type="ARBA" id="ARBA00023239"/>
    </source>
</evidence>
<dbReference type="EC" id="4.2.1.46" evidence="4"/>
<protein>
    <recommendedName>
        <fullName evidence="4">dTDP-glucose 4,6-dehydratase</fullName>
        <ecNumber evidence="4">4.2.1.46</ecNumber>
    </recommendedName>
</protein>
<comment type="similarity">
    <text evidence="3">Belongs to the NAD(P)-dependent epimerase/dehydratase family. dTDP-glucose dehydratase subfamily.</text>
</comment>
<name>A0A2M7XXQ5_9BACT</name>
<evidence type="ECO:0000256" key="1">
    <source>
        <dbReference type="ARBA" id="ARBA00001539"/>
    </source>
</evidence>
<comment type="cofactor">
    <cofactor evidence="2">
        <name>NAD(+)</name>
        <dbReference type="ChEBI" id="CHEBI:57540"/>
    </cofactor>
</comment>
<dbReference type="CDD" id="cd05246">
    <property type="entry name" value="dTDP_GD_SDR_e"/>
    <property type="match status" value="1"/>
</dbReference>
<dbReference type="InterPro" id="IPR036291">
    <property type="entry name" value="NAD(P)-bd_dom_sf"/>
</dbReference>
<dbReference type="Gene3D" id="3.90.25.10">
    <property type="entry name" value="UDP-galactose 4-epimerase, domain 1"/>
    <property type="match status" value="1"/>
</dbReference>
<dbReference type="FunFam" id="3.40.50.720:FF:000304">
    <property type="entry name" value="UDP-glucose 4,6-dehydratase"/>
    <property type="match status" value="1"/>
</dbReference>
<feature type="domain" description="NAD(P)-binding" evidence="7">
    <location>
        <begin position="4"/>
        <end position="293"/>
    </location>
</feature>
<dbReference type="SUPFAM" id="SSF51735">
    <property type="entry name" value="NAD(P)-binding Rossmann-fold domains"/>
    <property type="match status" value="1"/>
</dbReference>
<gene>
    <name evidence="8" type="primary">rfbB</name>
    <name evidence="8" type="ORF">CO165_03270</name>
</gene>
<dbReference type="Gene3D" id="3.40.50.720">
    <property type="entry name" value="NAD(P)-binding Rossmann-like Domain"/>
    <property type="match status" value="1"/>
</dbReference>
<comment type="caution">
    <text evidence="8">The sequence shown here is derived from an EMBL/GenBank/DDBJ whole genome shotgun (WGS) entry which is preliminary data.</text>
</comment>
<dbReference type="InterPro" id="IPR005888">
    <property type="entry name" value="dTDP_Gluc_deHydtase"/>
</dbReference>
<keyword evidence="5" id="KW-0520">NAD</keyword>
<accession>A0A2M7XXQ5</accession>
<dbReference type="GO" id="GO:0008460">
    <property type="term" value="F:dTDP-glucose 4,6-dehydratase activity"/>
    <property type="evidence" value="ECO:0007669"/>
    <property type="project" value="UniProtKB-EC"/>
</dbReference>
<dbReference type="NCBIfam" id="TIGR01181">
    <property type="entry name" value="dTDP_gluc_dehyt"/>
    <property type="match status" value="1"/>
</dbReference>
<dbReference type="PANTHER" id="PTHR43000">
    <property type="entry name" value="DTDP-D-GLUCOSE 4,6-DEHYDRATASE-RELATED"/>
    <property type="match status" value="1"/>
</dbReference>
<dbReference type="EMBL" id="PFWL01000138">
    <property type="protein sequence ID" value="PJA55502.1"/>
    <property type="molecule type" value="Genomic_DNA"/>
</dbReference>
<evidence type="ECO:0000256" key="5">
    <source>
        <dbReference type="ARBA" id="ARBA00023027"/>
    </source>
</evidence>
<dbReference type="Proteomes" id="UP000229647">
    <property type="component" value="Unassembled WGS sequence"/>
</dbReference>
<evidence type="ECO:0000313" key="9">
    <source>
        <dbReference type="Proteomes" id="UP000229647"/>
    </source>
</evidence>
<dbReference type="InterPro" id="IPR020904">
    <property type="entry name" value="Sc_DH/Rdtase_CS"/>
</dbReference>
<organism evidence="8 9">
    <name type="scientific">Candidatus Roizmanbacteria bacterium CG_4_9_14_3_um_filter_33_18</name>
    <dbReference type="NCBI Taxonomy" id="1974841"/>
    <lineage>
        <taxon>Bacteria</taxon>
        <taxon>Candidatus Roizmaniibacteriota</taxon>
    </lineage>
</organism>
<evidence type="ECO:0000259" key="7">
    <source>
        <dbReference type="Pfam" id="PF16363"/>
    </source>
</evidence>
<dbReference type="PROSITE" id="PS00061">
    <property type="entry name" value="ADH_SHORT"/>
    <property type="match status" value="1"/>
</dbReference>
<evidence type="ECO:0000256" key="2">
    <source>
        <dbReference type="ARBA" id="ARBA00001911"/>
    </source>
</evidence>
<keyword evidence="6" id="KW-0456">Lyase</keyword>